<gene>
    <name evidence="1" type="ORF">LEP1GSC060_3881</name>
</gene>
<protein>
    <submittedName>
        <fullName evidence="1">PF07600 family protein</fullName>
    </submittedName>
</protein>
<accession>N1WMQ6</accession>
<keyword evidence="2" id="KW-1185">Reference proteome</keyword>
<sequence length="198" mass="22954">MIFGVWSKKISEIRSVVFVSRTVLCMEMLWFASGKKIESALIEGSLGLDSLLVPFTYWDRLSREEKKILPKRLPSLLRRYGKYIAAMKRLHFRAGKIKYNRGVGKMKKLSIRVNTGTWAMLGALAAAHGVSRCYLFNYMLWLEDVGVGDSIVETLNRGVPSFHRTYRMIWTLDLQQNLISRELKFKPNPMVERYRRGS</sequence>
<dbReference type="Proteomes" id="UP000012313">
    <property type="component" value="Unassembled WGS sequence"/>
</dbReference>
<reference evidence="1" key="1">
    <citation type="submission" date="2013-03" db="EMBL/GenBank/DDBJ databases">
        <authorList>
            <person name="Harkins D.M."/>
            <person name="Durkin A.S."/>
            <person name="Brinkac L.M."/>
            <person name="Haft D.H."/>
            <person name="Selengut J.D."/>
            <person name="Sanka R."/>
            <person name="DePew J."/>
            <person name="Purushe J."/>
            <person name="Hartskeerl R.A."/>
            <person name="Ahmed A."/>
            <person name="van der Linden H."/>
            <person name="Goris M.G.A."/>
            <person name="Vinetz J.M."/>
            <person name="Sutton G.G."/>
            <person name="Nierman W.C."/>
            <person name="Fouts D.E."/>
        </authorList>
    </citation>
    <scope>NUCLEOTIDE SEQUENCE [LARGE SCALE GENOMIC DNA]</scope>
    <source>
        <strain evidence="1">ICFT</strain>
    </source>
</reference>
<dbReference type="InterPro" id="IPR011458">
    <property type="entry name" value="DUF1564"/>
</dbReference>
<comment type="caution">
    <text evidence="1">The sequence shown here is derived from an EMBL/GenBank/DDBJ whole genome shotgun (WGS) entry which is preliminary data.</text>
</comment>
<dbReference type="AlphaFoldDB" id="N1WMQ6"/>
<organism evidence="1 2">
    <name type="scientific">Leptospira weilii serovar Ranarum str. ICFT</name>
    <dbReference type="NCBI Taxonomy" id="1218598"/>
    <lineage>
        <taxon>Bacteria</taxon>
        <taxon>Pseudomonadati</taxon>
        <taxon>Spirochaetota</taxon>
        <taxon>Spirochaetia</taxon>
        <taxon>Leptospirales</taxon>
        <taxon>Leptospiraceae</taxon>
        <taxon>Leptospira</taxon>
    </lineage>
</organism>
<name>N1WMQ6_9LEPT</name>
<dbReference type="Pfam" id="PF07600">
    <property type="entry name" value="DUF1564"/>
    <property type="match status" value="1"/>
</dbReference>
<proteinExistence type="predicted"/>
<dbReference type="EMBL" id="AOHC02000021">
    <property type="protein sequence ID" value="EMY78502.1"/>
    <property type="molecule type" value="Genomic_DNA"/>
</dbReference>
<evidence type="ECO:0000313" key="2">
    <source>
        <dbReference type="Proteomes" id="UP000012313"/>
    </source>
</evidence>
<evidence type="ECO:0000313" key="1">
    <source>
        <dbReference type="EMBL" id="EMY78502.1"/>
    </source>
</evidence>